<dbReference type="Gene3D" id="3.30.1540.10">
    <property type="entry name" value="formyl-coa transferase, domain 3"/>
    <property type="match status" value="1"/>
</dbReference>
<dbReference type="InterPro" id="IPR050509">
    <property type="entry name" value="CoA-transferase_III"/>
</dbReference>
<evidence type="ECO:0008006" key="3">
    <source>
        <dbReference type="Google" id="ProtNLM"/>
    </source>
</evidence>
<dbReference type="STRING" id="1802074.A3J15_01605"/>
<dbReference type="Gene3D" id="3.40.50.10540">
    <property type="entry name" value="Crotonobetainyl-coa:carnitine coa-transferase, domain 1"/>
    <property type="match status" value="1"/>
</dbReference>
<evidence type="ECO:0000313" key="2">
    <source>
        <dbReference type="Proteomes" id="UP000176376"/>
    </source>
</evidence>
<dbReference type="PANTHER" id="PTHR48228:SF5">
    <property type="entry name" value="ALPHA-METHYLACYL-COA RACEMASE"/>
    <property type="match status" value="1"/>
</dbReference>
<evidence type="ECO:0000313" key="1">
    <source>
        <dbReference type="EMBL" id="OGK56996.1"/>
    </source>
</evidence>
<protein>
    <recommendedName>
        <fullName evidence="3">CoA transferase</fullName>
    </recommendedName>
</protein>
<accession>A0A1F7JN06</accession>
<dbReference type="AlphaFoldDB" id="A0A1F7JN06"/>
<dbReference type="SUPFAM" id="SSF89796">
    <property type="entry name" value="CoA-transferase family III (CaiB/BaiF)"/>
    <property type="match status" value="1"/>
</dbReference>
<dbReference type="Proteomes" id="UP000176376">
    <property type="component" value="Unassembled WGS sequence"/>
</dbReference>
<dbReference type="InterPro" id="IPR023606">
    <property type="entry name" value="CoA-Trfase_III_dom_1_sf"/>
</dbReference>
<reference evidence="1 2" key="1">
    <citation type="journal article" date="2016" name="Nat. Commun.">
        <title>Thousands of microbial genomes shed light on interconnected biogeochemical processes in an aquifer system.</title>
        <authorList>
            <person name="Anantharaman K."/>
            <person name="Brown C.T."/>
            <person name="Hug L.A."/>
            <person name="Sharon I."/>
            <person name="Castelle C.J."/>
            <person name="Probst A.J."/>
            <person name="Thomas B.C."/>
            <person name="Singh A."/>
            <person name="Wilkins M.J."/>
            <person name="Karaoz U."/>
            <person name="Brodie E.L."/>
            <person name="Williams K.H."/>
            <person name="Hubbard S.S."/>
            <person name="Banfield J.F."/>
        </authorList>
    </citation>
    <scope>NUCLEOTIDE SEQUENCE [LARGE SCALE GENOMIC DNA]</scope>
</reference>
<proteinExistence type="predicted"/>
<organism evidence="1 2">
    <name type="scientific">Candidatus Roizmanbacteria bacterium RIFCSPLOWO2_02_FULL_38_10</name>
    <dbReference type="NCBI Taxonomy" id="1802074"/>
    <lineage>
        <taxon>Bacteria</taxon>
        <taxon>Candidatus Roizmaniibacteriota</taxon>
    </lineage>
</organism>
<dbReference type="GO" id="GO:0003824">
    <property type="term" value="F:catalytic activity"/>
    <property type="evidence" value="ECO:0007669"/>
    <property type="project" value="InterPro"/>
</dbReference>
<dbReference type="EMBL" id="MGAY01000017">
    <property type="protein sequence ID" value="OGK56996.1"/>
    <property type="molecule type" value="Genomic_DNA"/>
</dbReference>
<comment type="caution">
    <text evidence="1">The sequence shown here is derived from an EMBL/GenBank/DDBJ whole genome shotgun (WGS) entry which is preliminary data.</text>
</comment>
<dbReference type="PANTHER" id="PTHR48228">
    <property type="entry name" value="SUCCINYL-COA--D-CITRAMALATE COA-TRANSFERASE"/>
    <property type="match status" value="1"/>
</dbReference>
<gene>
    <name evidence="1" type="ORF">A3J15_01605</name>
</gene>
<name>A0A1F7JN06_9BACT</name>
<dbReference type="Pfam" id="PF02515">
    <property type="entry name" value="CoA_transf_3"/>
    <property type="match status" value="1"/>
</dbReference>
<dbReference type="InterPro" id="IPR003673">
    <property type="entry name" value="CoA-Trfase_fam_III"/>
</dbReference>
<dbReference type="InterPro" id="IPR044855">
    <property type="entry name" value="CoA-Trfase_III_dom3_sf"/>
</dbReference>
<sequence length="307" mass="34982">MGNKKIIIIEFASLLPGPFATYLLDKQLFEINKIEDVRNPDQLKHLKPTQNGVSVVYNEINRNKKNIQVDFRSDTGAKKITDLVKQADILVENHKPGRMNKLGFGYQDCLKINPKLIYISVTGFGQKHPLSQFPAHDLNILGLSGYLLFNNNSLIPPLPLADIFSSYHCALSILSALIGNRPQYIDLSMLDIFIKSSTLITTIMKHRQGPLEQDDFILWGSYPCYHIYKTQDKRLMVLSAIEPMFWSDFCNEINRVDLIGRSLDPNACAEIESIISAKPQKYWIEKKINSFTPVLSYLESQKLGYVK</sequence>